<feature type="domain" description="SAC" evidence="5">
    <location>
        <begin position="237"/>
        <end position="596"/>
    </location>
</feature>
<dbReference type="FunCoup" id="A0A2N3NGL2">
    <property type="interactions" value="740"/>
</dbReference>
<dbReference type="Proteomes" id="UP000233524">
    <property type="component" value="Unassembled WGS sequence"/>
</dbReference>
<protein>
    <recommendedName>
        <fullName evidence="5">SAC domain-containing protein</fullName>
    </recommendedName>
</protein>
<evidence type="ECO:0000313" key="6">
    <source>
        <dbReference type="EMBL" id="PKS11590.1"/>
    </source>
</evidence>
<evidence type="ECO:0000313" key="7">
    <source>
        <dbReference type="Proteomes" id="UP000233524"/>
    </source>
</evidence>
<dbReference type="InterPro" id="IPR002013">
    <property type="entry name" value="SAC_dom"/>
</dbReference>
<evidence type="ECO:0000256" key="1">
    <source>
        <dbReference type="ARBA" id="ARBA00004308"/>
    </source>
</evidence>
<keyword evidence="7" id="KW-1185">Reference proteome</keyword>
<dbReference type="GO" id="GO:0043813">
    <property type="term" value="F:phosphatidylinositol-3,5-bisphosphate 5-phosphatase activity"/>
    <property type="evidence" value="ECO:0007669"/>
    <property type="project" value="InterPro"/>
</dbReference>
<dbReference type="GO" id="GO:0012505">
    <property type="term" value="C:endomembrane system"/>
    <property type="evidence" value="ECO:0007669"/>
    <property type="project" value="UniProtKB-SubCell"/>
</dbReference>
<feature type="compositionally biased region" description="Polar residues" evidence="4">
    <location>
        <begin position="1"/>
        <end position="11"/>
    </location>
</feature>
<sequence length="969" mass="110126">MGGEQATSSSGPEHRSPRPPSASNPVGSSNEPSFPELRNDDAEASFLFDGVPGNSAEDDNDDEPAIAKPFVRVSSPSQGTQSGYLEDDKFGGYIDHKMHKFSLYETATRYYIVGGDMTERRYRMLKIDRTTDDSDLSITDDKIIYSQREMNQLLDTIDHGNKGTGGMKLRCTTWGLLGFIKFTGPYYMLLITKKSTVAMIGGHYIYQIEGTELVPLTPSKFRADGKNTEELRFLGILNNLDLTRSFYYSYSYNITRTLQHNLSRDRAALAKGSSIPVGHDFNSMFVWNSHLLQPAARALRDPYDWCRPIIHGYIDQAALSIYGRTAHITIIARRSRYFAGARFLKRGANDLGYVANDVETEQIVSEALTTSFHAPGPKLFSSHQFTSYVQHRGSIPLYWAQETAGVTPKPPIELNLVDPFFSAAAMHFDNLFERYGAPIYALNLVKARERTPRESKLLVEYTNAIRYLNQFLPKDKKIIHKAWDMSRAAKSRDQDVIGTLESIAEEVVITTGFFQNGDGLDVPGKVQNGVARTNCIDCLDRTNAAQFVIGKRALGHQLHALGILENTSIEYDTDAVNLFTHMYHDHGDTIAVQYGGSQLVNTMETYRKINQWTSHSRDMIESFKRYYNNSFLDGQRQEAYNLFLGNYKFVQGQPMLWDLATDYYLHHSDPRSWADKSRSDYIHWFTPANLITRTLPACVYPPQHRRSLCRTIVDDYWLEYYRPSTLSSFLKMFPFKMNSTIKYIPFRSSQIGKYDLSPFRVRISADIDDQDKPKAKREVTIVAPPDRHTIPSDDIDPDMSNRSLGSRGISIQRWLQPSRDGSLADEVVMKEKATGEEPPKQKQTALEKSRAAQWTFTKAVQESLNPTVSSHEMEDYARYIAHPQSLPLVVSASLPEEYDSEYQEYVLGSWQPNGSLPSATEDQRGVYAELLKVGDNPLTVTEEDGEKKRYKAYRKWLRGKSFFKQQPVD</sequence>
<dbReference type="PROSITE" id="PS50275">
    <property type="entry name" value="SAC"/>
    <property type="match status" value="1"/>
</dbReference>
<evidence type="ECO:0000256" key="3">
    <source>
        <dbReference type="ARBA" id="ARBA00023136"/>
    </source>
</evidence>
<dbReference type="InParanoid" id="A0A2N3NGL2"/>
<reference evidence="6 7" key="1">
    <citation type="journal article" date="2017" name="G3 (Bethesda)">
        <title>First Draft Genome Sequence of the Pathogenic Fungus Lomentospora prolificans (Formerly Scedosporium prolificans).</title>
        <authorList>
            <person name="Luo R."/>
            <person name="Zimin A."/>
            <person name="Workman R."/>
            <person name="Fan Y."/>
            <person name="Pertea G."/>
            <person name="Grossman N."/>
            <person name="Wear M.P."/>
            <person name="Jia B."/>
            <person name="Miller H."/>
            <person name="Casadevall A."/>
            <person name="Timp W."/>
            <person name="Zhang S.X."/>
            <person name="Salzberg S.L."/>
        </authorList>
    </citation>
    <scope>NUCLEOTIDE SEQUENCE [LARGE SCALE GENOMIC DNA]</scope>
    <source>
        <strain evidence="6 7">JHH-5317</strain>
    </source>
</reference>
<dbReference type="VEuPathDB" id="FungiDB:jhhlp_003355"/>
<feature type="region of interest" description="Disordered" evidence="4">
    <location>
        <begin position="1"/>
        <end position="63"/>
    </location>
</feature>
<name>A0A2N3NGL2_9PEZI</name>
<comment type="caution">
    <text evidence="6">The sequence shown here is derived from an EMBL/GenBank/DDBJ whole genome shotgun (WGS) entry which is preliminary data.</text>
</comment>
<keyword evidence="3" id="KW-0472">Membrane</keyword>
<dbReference type="InterPro" id="IPR043573">
    <property type="entry name" value="Fig4-like"/>
</dbReference>
<dbReference type="PANTHER" id="PTHR45738">
    <property type="entry name" value="POLYPHOSPHOINOSITIDE PHOSPHATASE"/>
    <property type="match status" value="1"/>
</dbReference>
<organism evidence="6 7">
    <name type="scientific">Lomentospora prolificans</name>
    <dbReference type="NCBI Taxonomy" id="41688"/>
    <lineage>
        <taxon>Eukaryota</taxon>
        <taxon>Fungi</taxon>
        <taxon>Dikarya</taxon>
        <taxon>Ascomycota</taxon>
        <taxon>Pezizomycotina</taxon>
        <taxon>Sordariomycetes</taxon>
        <taxon>Hypocreomycetidae</taxon>
        <taxon>Microascales</taxon>
        <taxon>Microascaceae</taxon>
        <taxon>Lomentospora</taxon>
    </lineage>
</organism>
<comment type="subcellular location">
    <subcellularLocation>
        <location evidence="1">Endomembrane system</location>
    </subcellularLocation>
</comment>
<evidence type="ECO:0000259" key="5">
    <source>
        <dbReference type="PROSITE" id="PS50275"/>
    </source>
</evidence>
<keyword evidence="2" id="KW-0378">Hydrolase</keyword>
<accession>A0A2N3NGL2</accession>
<evidence type="ECO:0000256" key="2">
    <source>
        <dbReference type="ARBA" id="ARBA00022801"/>
    </source>
</evidence>
<dbReference type="PANTHER" id="PTHR45738:SF5">
    <property type="entry name" value="POLYPHOSPHOINOSITIDE PHOSPHATASE"/>
    <property type="match status" value="1"/>
</dbReference>
<dbReference type="AlphaFoldDB" id="A0A2N3NGL2"/>
<dbReference type="EMBL" id="NLAX01000008">
    <property type="protein sequence ID" value="PKS11590.1"/>
    <property type="molecule type" value="Genomic_DNA"/>
</dbReference>
<dbReference type="GO" id="GO:0046856">
    <property type="term" value="P:phosphatidylinositol dephosphorylation"/>
    <property type="evidence" value="ECO:0007669"/>
    <property type="project" value="InterPro"/>
</dbReference>
<proteinExistence type="predicted"/>
<dbReference type="STRING" id="41688.A0A2N3NGL2"/>
<evidence type="ECO:0000256" key="4">
    <source>
        <dbReference type="SAM" id="MobiDB-lite"/>
    </source>
</evidence>
<feature type="compositionally biased region" description="Polar residues" evidence="4">
    <location>
        <begin position="21"/>
        <end position="32"/>
    </location>
</feature>
<dbReference type="OrthoDB" id="405996at2759"/>
<dbReference type="Pfam" id="PF02383">
    <property type="entry name" value="Syja_N"/>
    <property type="match status" value="1"/>
</dbReference>
<gene>
    <name evidence="6" type="ORF">jhhlp_003355</name>
</gene>